<keyword evidence="3" id="KW-1185">Reference proteome</keyword>
<evidence type="ECO:0000313" key="2">
    <source>
        <dbReference type="EMBL" id="PDV98236.1"/>
    </source>
</evidence>
<keyword evidence="1" id="KW-1133">Transmembrane helix</keyword>
<protein>
    <submittedName>
        <fullName evidence="2">Uncharacterized protein</fullName>
    </submittedName>
</protein>
<feature type="transmembrane region" description="Helical" evidence="1">
    <location>
        <begin position="73"/>
        <end position="94"/>
    </location>
</feature>
<reference evidence="2 3" key="1">
    <citation type="submission" date="2016-05" db="EMBL/GenBank/DDBJ databases">
        <authorList>
            <person name="Lavstsen T."/>
            <person name="Jespersen J.S."/>
        </authorList>
    </citation>
    <scope>NUCLEOTIDE SEQUENCE [LARGE SCALE GENOMIC DNA]</scope>
    <source>
        <strain evidence="2 3">B7-9</strain>
    </source>
</reference>
<organism evidence="2 3">
    <name type="scientific">Candidatus Chloroploca asiatica</name>
    <dbReference type="NCBI Taxonomy" id="1506545"/>
    <lineage>
        <taxon>Bacteria</taxon>
        <taxon>Bacillati</taxon>
        <taxon>Chloroflexota</taxon>
        <taxon>Chloroflexia</taxon>
        <taxon>Chloroflexales</taxon>
        <taxon>Chloroflexineae</taxon>
        <taxon>Oscillochloridaceae</taxon>
        <taxon>Candidatus Chloroploca</taxon>
    </lineage>
</organism>
<proteinExistence type="predicted"/>
<keyword evidence="1" id="KW-0812">Transmembrane</keyword>
<evidence type="ECO:0000256" key="1">
    <source>
        <dbReference type="SAM" id="Phobius"/>
    </source>
</evidence>
<dbReference type="EMBL" id="LYXE01000109">
    <property type="protein sequence ID" value="PDV98236.1"/>
    <property type="molecule type" value="Genomic_DNA"/>
</dbReference>
<dbReference type="AlphaFoldDB" id="A0A2H3L7H6"/>
<evidence type="ECO:0000313" key="3">
    <source>
        <dbReference type="Proteomes" id="UP000220922"/>
    </source>
</evidence>
<dbReference type="Proteomes" id="UP000220922">
    <property type="component" value="Unassembled WGS sequence"/>
</dbReference>
<feature type="transmembrane region" description="Helical" evidence="1">
    <location>
        <begin position="42"/>
        <end position="61"/>
    </location>
</feature>
<accession>A0A2H3L7H6</accession>
<dbReference type="OrthoDB" id="9843865at2"/>
<feature type="transmembrane region" description="Helical" evidence="1">
    <location>
        <begin position="100"/>
        <end position="119"/>
    </location>
</feature>
<comment type="caution">
    <text evidence="2">The sequence shown here is derived from an EMBL/GenBank/DDBJ whole genome shotgun (WGS) entry which is preliminary data.</text>
</comment>
<gene>
    <name evidence="2" type="ORF">A9Q02_16475</name>
</gene>
<keyword evidence="1" id="KW-0472">Membrane</keyword>
<name>A0A2H3L7H6_9CHLR</name>
<dbReference type="RefSeq" id="WP_097653739.1">
    <property type="nucleotide sequence ID" value="NZ_LYXE01000109.1"/>
</dbReference>
<feature type="transmembrane region" description="Helical" evidence="1">
    <location>
        <begin position="12"/>
        <end position="36"/>
    </location>
</feature>
<sequence length="133" mass="14174">MKLTNLMAVKSIVCFVFGIPMLLAPVPLLILFGITLDPGGRLIAQLLGAMVILLGTLLWLARNADASDPALRAIVFAVVVGDTIGFVVLLLGQLAGVTNALGWINVAIWLFFALSFGYFQFARPVAQTKTSIS</sequence>